<dbReference type="AlphaFoldDB" id="A0A2T7NB32"/>
<protein>
    <submittedName>
        <fullName evidence="2">Uncharacterized protein</fullName>
    </submittedName>
</protein>
<organism evidence="2 3">
    <name type="scientific">Pomacea canaliculata</name>
    <name type="common">Golden apple snail</name>
    <dbReference type="NCBI Taxonomy" id="400727"/>
    <lineage>
        <taxon>Eukaryota</taxon>
        <taxon>Metazoa</taxon>
        <taxon>Spiralia</taxon>
        <taxon>Lophotrochozoa</taxon>
        <taxon>Mollusca</taxon>
        <taxon>Gastropoda</taxon>
        <taxon>Caenogastropoda</taxon>
        <taxon>Architaenioglossa</taxon>
        <taxon>Ampullarioidea</taxon>
        <taxon>Ampullariidae</taxon>
        <taxon>Pomacea</taxon>
    </lineage>
</organism>
<feature type="transmembrane region" description="Helical" evidence="1">
    <location>
        <begin position="6"/>
        <end position="26"/>
    </location>
</feature>
<keyword evidence="1" id="KW-0472">Membrane</keyword>
<keyword evidence="1" id="KW-0812">Transmembrane</keyword>
<sequence length="66" mass="6945">MKVADIVTGVAARVVVVVVGAGKGFLGMGLGRIDLVLLLVHAKKRLVRVHVVVQVLCKPSQSELDS</sequence>
<keyword evidence="1" id="KW-1133">Transmembrane helix</keyword>
<evidence type="ECO:0000256" key="1">
    <source>
        <dbReference type="SAM" id="Phobius"/>
    </source>
</evidence>
<proteinExistence type="predicted"/>
<comment type="caution">
    <text evidence="2">The sequence shown here is derived from an EMBL/GenBank/DDBJ whole genome shotgun (WGS) entry which is preliminary data.</text>
</comment>
<keyword evidence="3" id="KW-1185">Reference proteome</keyword>
<evidence type="ECO:0000313" key="3">
    <source>
        <dbReference type="Proteomes" id="UP000245119"/>
    </source>
</evidence>
<name>A0A2T7NB32_POMCA</name>
<gene>
    <name evidence="2" type="ORF">C0Q70_20901</name>
</gene>
<evidence type="ECO:0000313" key="2">
    <source>
        <dbReference type="EMBL" id="PVD18352.1"/>
    </source>
</evidence>
<dbReference type="EMBL" id="PZQS01000014">
    <property type="protein sequence ID" value="PVD18352.1"/>
    <property type="molecule type" value="Genomic_DNA"/>
</dbReference>
<reference evidence="2 3" key="1">
    <citation type="submission" date="2018-04" db="EMBL/GenBank/DDBJ databases">
        <title>The genome of golden apple snail Pomacea canaliculata provides insight into stress tolerance and invasive adaptation.</title>
        <authorList>
            <person name="Liu C."/>
            <person name="Liu B."/>
            <person name="Ren Y."/>
            <person name="Zhang Y."/>
            <person name="Wang H."/>
            <person name="Li S."/>
            <person name="Jiang F."/>
            <person name="Yin L."/>
            <person name="Zhang G."/>
            <person name="Qian W."/>
            <person name="Fan W."/>
        </authorList>
    </citation>
    <scope>NUCLEOTIDE SEQUENCE [LARGE SCALE GENOMIC DNA]</scope>
    <source>
        <strain evidence="2">SZHN2017</strain>
        <tissue evidence="2">Muscle</tissue>
    </source>
</reference>
<accession>A0A2T7NB32</accession>
<dbReference type="Proteomes" id="UP000245119">
    <property type="component" value="Linkage Group LG14"/>
</dbReference>